<evidence type="ECO:0000256" key="5">
    <source>
        <dbReference type="ARBA" id="ARBA00022692"/>
    </source>
</evidence>
<name>A0A9X2TF91_9BACT</name>
<dbReference type="PANTHER" id="PTHR30026:SF21">
    <property type="entry name" value="SLR1270 PROTEIN"/>
    <property type="match status" value="1"/>
</dbReference>
<keyword evidence="10" id="KW-0732">Signal</keyword>
<feature type="signal peptide" evidence="10">
    <location>
        <begin position="1"/>
        <end position="24"/>
    </location>
</feature>
<keyword evidence="4" id="KW-1134">Transmembrane beta strand</keyword>
<dbReference type="PANTHER" id="PTHR30026">
    <property type="entry name" value="OUTER MEMBRANE PROTEIN TOLC"/>
    <property type="match status" value="1"/>
</dbReference>
<reference evidence="11" key="1">
    <citation type="submission" date="2022-08" db="EMBL/GenBank/DDBJ databases">
        <title>Genomic Encyclopedia of Type Strains, Phase V (KMG-V): Genome sequencing to study the core and pangenomes of soil and plant-associated prokaryotes.</title>
        <authorList>
            <person name="Whitman W."/>
        </authorList>
    </citation>
    <scope>NUCLEOTIDE SEQUENCE</scope>
    <source>
        <strain evidence="11">0</strain>
    </source>
</reference>
<dbReference type="InterPro" id="IPR051906">
    <property type="entry name" value="TolC-like"/>
</dbReference>
<keyword evidence="8" id="KW-0175">Coiled coil</keyword>
<evidence type="ECO:0000256" key="8">
    <source>
        <dbReference type="SAM" id="Coils"/>
    </source>
</evidence>
<dbReference type="GO" id="GO:0015562">
    <property type="term" value="F:efflux transmembrane transporter activity"/>
    <property type="evidence" value="ECO:0007669"/>
    <property type="project" value="InterPro"/>
</dbReference>
<dbReference type="Gene3D" id="1.20.1600.10">
    <property type="entry name" value="Outer membrane efflux proteins (OEP)"/>
    <property type="match status" value="1"/>
</dbReference>
<keyword evidence="7" id="KW-0998">Cell outer membrane</keyword>
<comment type="subcellular location">
    <subcellularLocation>
        <location evidence="1">Cell outer membrane</location>
    </subcellularLocation>
</comment>
<keyword evidence="5" id="KW-0812">Transmembrane</keyword>
<comment type="similarity">
    <text evidence="2">Belongs to the outer membrane factor (OMF) (TC 1.B.17) family.</text>
</comment>
<dbReference type="RefSeq" id="WP_259079117.1">
    <property type="nucleotide sequence ID" value="NZ_JANUAU010000001.1"/>
</dbReference>
<keyword evidence="3" id="KW-0813">Transport</keyword>
<dbReference type="EMBL" id="JANUAU010000001">
    <property type="protein sequence ID" value="MCS3676261.1"/>
    <property type="molecule type" value="Genomic_DNA"/>
</dbReference>
<dbReference type="GO" id="GO:1990281">
    <property type="term" value="C:efflux pump complex"/>
    <property type="evidence" value="ECO:0007669"/>
    <property type="project" value="TreeGrafter"/>
</dbReference>
<evidence type="ECO:0000256" key="4">
    <source>
        <dbReference type="ARBA" id="ARBA00022452"/>
    </source>
</evidence>
<dbReference type="AlphaFoldDB" id="A0A9X2TF91"/>
<dbReference type="GO" id="GO:0009279">
    <property type="term" value="C:cell outer membrane"/>
    <property type="evidence" value="ECO:0007669"/>
    <property type="project" value="UniProtKB-SubCell"/>
</dbReference>
<evidence type="ECO:0000313" key="12">
    <source>
        <dbReference type="Proteomes" id="UP001155027"/>
    </source>
</evidence>
<evidence type="ECO:0000256" key="6">
    <source>
        <dbReference type="ARBA" id="ARBA00023136"/>
    </source>
</evidence>
<gene>
    <name evidence="11" type="ORF">GGP71_000157</name>
</gene>
<comment type="caution">
    <text evidence="11">The sequence shown here is derived from an EMBL/GenBank/DDBJ whole genome shotgun (WGS) entry which is preliminary data.</text>
</comment>
<dbReference type="Pfam" id="PF02321">
    <property type="entry name" value="OEP"/>
    <property type="match status" value="1"/>
</dbReference>
<feature type="coiled-coil region" evidence="8">
    <location>
        <begin position="206"/>
        <end position="233"/>
    </location>
</feature>
<evidence type="ECO:0000256" key="1">
    <source>
        <dbReference type="ARBA" id="ARBA00004442"/>
    </source>
</evidence>
<dbReference type="InterPro" id="IPR003423">
    <property type="entry name" value="OMP_efflux"/>
</dbReference>
<proteinExistence type="inferred from homology"/>
<evidence type="ECO:0000256" key="3">
    <source>
        <dbReference type="ARBA" id="ARBA00022448"/>
    </source>
</evidence>
<evidence type="ECO:0000256" key="10">
    <source>
        <dbReference type="SAM" id="SignalP"/>
    </source>
</evidence>
<feature type="region of interest" description="Disordered" evidence="9">
    <location>
        <begin position="26"/>
        <end position="57"/>
    </location>
</feature>
<accession>A0A9X2TF91</accession>
<sequence length="444" mass="49040">MSAIPFRCVLLVAILSVLGGTADAQPARVQAERSASPAARQAPGLDRHAPEAGSADSLRTVSLREALRFFRENNLSLRRAQSAARALEGEARQVKAYPNPTLQATHEPHWRGDTHQSETYLNLSQKLEWSGRQARIASAEKTAAAARARASADSARLALQVTEAYVEAATAETRRRRLEQVTRVFRQADSSMAERRNEGDASGYAVRRIQLERARYEQRLAAARLDARSARRQLALLILPDEAPPVAAEPLPGATPPSISRGEAVRTALRARPELRRWQSAVAAQEAARRAARQEAWPDPSITAGYKRQSDGFEGAFLGIGLPLPFFDRNRGAAEAESARLRAAQTQQALARREIRNEVRRARAAYASTRRQSQLLEGDLLRGSGDLLRIAQTSYDEGEMSLVELLDAADAYRDARIRSVNLRADLWTRYFSLLRAMGQPIDLP</sequence>
<evidence type="ECO:0000256" key="7">
    <source>
        <dbReference type="ARBA" id="ARBA00023237"/>
    </source>
</evidence>
<evidence type="ECO:0000256" key="2">
    <source>
        <dbReference type="ARBA" id="ARBA00007613"/>
    </source>
</evidence>
<dbReference type="SUPFAM" id="SSF56954">
    <property type="entry name" value="Outer membrane efflux proteins (OEP)"/>
    <property type="match status" value="1"/>
</dbReference>
<feature type="chain" id="PRO_5040929124" evidence="10">
    <location>
        <begin position="25"/>
        <end position="444"/>
    </location>
</feature>
<keyword evidence="6" id="KW-0472">Membrane</keyword>
<organism evidence="11 12">
    <name type="scientific">Salinibacter ruber</name>
    <dbReference type="NCBI Taxonomy" id="146919"/>
    <lineage>
        <taxon>Bacteria</taxon>
        <taxon>Pseudomonadati</taxon>
        <taxon>Rhodothermota</taxon>
        <taxon>Rhodothermia</taxon>
        <taxon>Rhodothermales</taxon>
        <taxon>Salinibacteraceae</taxon>
        <taxon>Salinibacter</taxon>
    </lineage>
</organism>
<dbReference type="GO" id="GO:0015288">
    <property type="term" value="F:porin activity"/>
    <property type="evidence" value="ECO:0007669"/>
    <property type="project" value="TreeGrafter"/>
</dbReference>
<evidence type="ECO:0000313" key="11">
    <source>
        <dbReference type="EMBL" id="MCS3676261.1"/>
    </source>
</evidence>
<protein>
    <submittedName>
        <fullName evidence="11">Cobalt-zinc-cadmium efflux system outer membrane protein</fullName>
    </submittedName>
</protein>
<dbReference type="Proteomes" id="UP001155027">
    <property type="component" value="Unassembled WGS sequence"/>
</dbReference>
<evidence type="ECO:0000256" key="9">
    <source>
        <dbReference type="SAM" id="MobiDB-lite"/>
    </source>
</evidence>